<proteinExistence type="predicted"/>
<keyword evidence="2" id="KW-1185">Reference proteome</keyword>
<dbReference type="EMBL" id="KV454540">
    <property type="protein sequence ID" value="ODV67686.1"/>
    <property type="molecule type" value="Genomic_DNA"/>
</dbReference>
<evidence type="ECO:0000313" key="1">
    <source>
        <dbReference type="EMBL" id="ODV67686.1"/>
    </source>
</evidence>
<accession>A0A1E4RKB9</accession>
<protein>
    <submittedName>
        <fullName evidence="1">Uncharacterized protein</fullName>
    </submittedName>
</protein>
<dbReference type="AlphaFoldDB" id="A0A1E4RKB9"/>
<sequence length="77" mass="8850">MSIPETPSETGFFKPQQGYGDIKVKTHKYSDEPTPISPDQGKASEFFHNQTDKEHQKKYAKEGGKKLFHFLLNTFCK</sequence>
<reference evidence="2" key="1">
    <citation type="submission" date="2016-05" db="EMBL/GenBank/DDBJ databases">
        <title>Comparative genomics of biotechnologically important yeasts.</title>
        <authorList>
            <consortium name="DOE Joint Genome Institute"/>
            <person name="Riley R."/>
            <person name="Haridas S."/>
            <person name="Wolfe K.H."/>
            <person name="Lopes M.R."/>
            <person name="Hittinger C.T."/>
            <person name="Goker M."/>
            <person name="Salamov A."/>
            <person name="Wisecaver J."/>
            <person name="Long T.M."/>
            <person name="Aerts A.L."/>
            <person name="Barry K."/>
            <person name="Choi C."/>
            <person name="Clum A."/>
            <person name="Coughlan A.Y."/>
            <person name="Deshpande S."/>
            <person name="Douglass A.P."/>
            <person name="Hanson S.J."/>
            <person name="Klenk H.-P."/>
            <person name="Labutti K."/>
            <person name="Lapidus A."/>
            <person name="Lindquist E."/>
            <person name="Lipzen A."/>
            <person name="Meier-Kolthoff J.P."/>
            <person name="Ohm R.A."/>
            <person name="Otillar R.P."/>
            <person name="Pangilinan J."/>
            <person name="Peng Y."/>
            <person name="Rokas A."/>
            <person name="Rosa C.A."/>
            <person name="Scheuner C."/>
            <person name="Sibirny A.A."/>
            <person name="Slot J.C."/>
            <person name="Stielow J.B."/>
            <person name="Sun H."/>
            <person name="Kurtzman C.P."/>
            <person name="Blackwell M."/>
            <person name="Grigoriev I.V."/>
            <person name="Jeffries T.W."/>
        </authorList>
    </citation>
    <scope>NUCLEOTIDE SEQUENCE [LARGE SCALE GENOMIC DNA]</scope>
    <source>
        <strain evidence="2">NRRL Y-1933</strain>
    </source>
</reference>
<dbReference type="GeneID" id="30993103"/>
<dbReference type="RefSeq" id="XP_020076753.1">
    <property type="nucleotide sequence ID" value="XM_020218553.1"/>
</dbReference>
<name>A0A1E4RKB9_9ASCO</name>
<dbReference type="OrthoDB" id="409956at2759"/>
<evidence type="ECO:0000313" key="2">
    <source>
        <dbReference type="Proteomes" id="UP000095085"/>
    </source>
</evidence>
<dbReference type="Proteomes" id="UP000095085">
    <property type="component" value="Unassembled WGS sequence"/>
</dbReference>
<organism evidence="1 2">
    <name type="scientific">Hyphopichia burtonii NRRL Y-1933</name>
    <dbReference type="NCBI Taxonomy" id="984485"/>
    <lineage>
        <taxon>Eukaryota</taxon>
        <taxon>Fungi</taxon>
        <taxon>Dikarya</taxon>
        <taxon>Ascomycota</taxon>
        <taxon>Saccharomycotina</taxon>
        <taxon>Pichiomycetes</taxon>
        <taxon>Debaryomycetaceae</taxon>
        <taxon>Hyphopichia</taxon>
    </lineage>
</organism>
<gene>
    <name evidence="1" type="ORF">HYPBUDRAFT_107450</name>
</gene>